<dbReference type="EMBL" id="FNVT01000023">
    <property type="protein sequence ID" value="SEH01993.1"/>
    <property type="molecule type" value="Genomic_DNA"/>
</dbReference>
<evidence type="ECO:0000313" key="1">
    <source>
        <dbReference type="EMBL" id="SEH01993.1"/>
    </source>
</evidence>
<organism evidence="1 2">
    <name type="scientific">Nonomuraea solani</name>
    <dbReference type="NCBI Taxonomy" id="1144553"/>
    <lineage>
        <taxon>Bacteria</taxon>
        <taxon>Bacillati</taxon>
        <taxon>Actinomycetota</taxon>
        <taxon>Actinomycetes</taxon>
        <taxon>Streptosporangiales</taxon>
        <taxon>Streptosporangiaceae</taxon>
        <taxon>Nonomuraea</taxon>
    </lineage>
</organism>
<dbReference type="OrthoDB" id="9148135at2"/>
<name>A0A1H6EX62_9ACTN</name>
<reference evidence="1 2" key="1">
    <citation type="submission" date="2016-10" db="EMBL/GenBank/DDBJ databases">
        <authorList>
            <person name="de Groot N.N."/>
        </authorList>
    </citation>
    <scope>NUCLEOTIDE SEQUENCE [LARGE SCALE GENOMIC DNA]</scope>
    <source>
        <strain evidence="1 2">CGMCC 4.7037</strain>
    </source>
</reference>
<dbReference type="InterPro" id="IPR009351">
    <property type="entry name" value="AlkZ-like"/>
</dbReference>
<accession>A0A1H6EX62</accession>
<dbReference type="PANTHER" id="PTHR38479:SF2">
    <property type="entry name" value="WINGED HELIX DNA-BINDING DOMAIN-CONTAINING PROTEIN"/>
    <property type="match status" value="1"/>
</dbReference>
<proteinExistence type="predicted"/>
<dbReference type="PANTHER" id="PTHR38479">
    <property type="entry name" value="LMO0824 PROTEIN"/>
    <property type="match status" value="1"/>
</dbReference>
<gene>
    <name evidence="1" type="ORF">SAMN05444920_12349</name>
</gene>
<dbReference type="RefSeq" id="WP_103963068.1">
    <property type="nucleotide sequence ID" value="NZ_FNVT01000023.1"/>
</dbReference>
<keyword evidence="1" id="KW-0238">DNA-binding</keyword>
<sequence>MLSLRDLNRATLARQHLLSRHKGEVADVVHRLAGLQAQEPRPPYLGVWTRLEGFERDDLHAALHARTLVRATMWRATLHLVTAADFAAFRPLLRPVLESAARRFDGVDFEAVVAAADRLLAAGPMTFNELRPRLLAEFPGAYDRALGYAVRMLTPLIITPTEDRWSFPRDPAFGLPGIAVTPAEPSSLIERYLAAFGPATPADVQTWSGLGGLRPVMEGMELERLTDAAGRELFDLPDAPRPGGDVPAPVRFLPDFDTLILGHADRTRVLAEEYKSRVSTKNLRIKAVFLVDGFAAGTWQIKRSGKKARLLVSPFTSVDPAALEEEGQRLLAFAEPDAATLSIEEVDGL</sequence>
<dbReference type="Proteomes" id="UP000236732">
    <property type="component" value="Unassembled WGS sequence"/>
</dbReference>
<dbReference type="Pfam" id="PF06224">
    <property type="entry name" value="AlkZ-like"/>
    <property type="match status" value="1"/>
</dbReference>
<keyword evidence="2" id="KW-1185">Reference proteome</keyword>
<dbReference type="GO" id="GO:0003677">
    <property type="term" value="F:DNA binding"/>
    <property type="evidence" value="ECO:0007669"/>
    <property type="project" value="UniProtKB-KW"/>
</dbReference>
<evidence type="ECO:0000313" key="2">
    <source>
        <dbReference type="Proteomes" id="UP000236732"/>
    </source>
</evidence>
<protein>
    <submittedName>
        <fullName evidence="1">Winged helix DNA-binding domain-containing protein</fullName>
    </submittedName>
</protein>
<dbReference type="AlphaFoldDB" id="A0A1H6EX62"/>